<feature type="transmembrane region" description="Helical" evidence="1">
    <location>
        <begin position="56"/>
        <end position="80"/>
    </location>
</feature>
<name>C0QBM9_DESAH</name>
<evidence type="ECO:0000313" key="3">
    <source>
        <dbReference type="Proteomes" id="UP000000442"/>
    </source>
</evidence>
<proteinExistence type="predicted"/>
<dbReference type="KEGG" id="dat:HRM2_39730"/>
<keyword evidence="1" id="KW-0472">Membrane</keyword>
<sequence length="115" mass="12706">MNIIISVEVAEQNSLFPHLLDESGLISKHISLENDILLSPQFTTINKKRAVGVSDILNFILSIPVGIATGLAANALHSWFVKTKTQRAKINKTEIIITDDKEQTIRLIIKSLTGE</sequence>
<dbReference type="HOGENOM" id="CLU_2105008_0_0_7"/>
<accession>C0QBM9</accession>
<gene>
    <name evidence="2" type="ordered locus">HRM2_39730</name>
</gene>
<dbReference type="AlphaFoldDB" id="C0QBM9"/>
<keyword evidence="3" id="KW-1185">Reference proteome</keyword>
<reference evidence="2 3" key="1">
    <citation type="journal article" date="2009" name="Environ. Microbiol.">
        <title>Genome sequence of Desulfobacterium autotrophicum HRM2, a marine sulfate reducer oxidizing organic carbon completely to carbon dioxide.</title>
        <authorList>
            <person name="Strittmatter A.W."/>
            <person name="Liesegang H."/>
            <person name="Rabus R."/>
            <person name="Decker I."/>
            <person name="Amann J."/>
            <person name="Andres S."/>
            <person name="Henne A."/>
            <person name="Fricke W.F."/>
            <person name="Martinez-Arias R."/>
            <person name="Bartels D."/>
            <person name="Goesmann A."/>
            <person name="Krause L."/>
            <person name="Puehler A."/>
            <person name="Klenk H.P."/>
            <person name="Richter M."/>
            <person name="Schuler M."/>
            <person name="Gloeckner F.O."/>
            <person name="Meyerdierks A."/>
            <person name="Gottschalk G."/>
            <person name="Amann R."/>
        </authorList>
    </citation>
    <scope>NUCLEOTIDE SEQUENCE [LARGE SCALE GENOMIC DNA]</scope>
    <source>
        <strain evidence="3">ATCC 43914 / DSM 3382 / HRM2</strain>
    </source>
</reference>
<dbReference type="Proteomes" id="UP000000442">
    <property type="component" value="Chromosome"/>
</dbReference>
<evidence type="ECO:0000256" key="1">
    <source>
        <dbReference type="SAM" id="Phobius"/>
    </source>
</evidence>
<dbReference type="RefSeq" id="WP_015905771.1">
    <property type="nucleotide sequence ID" value="NC_012108.1"/>
</dbReference>
<dbReference type="EMBL" id="CP001087">
    <property type="protein sequence ID" value="ACN17031.1"/>
    <property type="molecule type" value="Genomic_DNA"/>
</dbReference>
<protein>
    <submittedName>
        <fullName evidence="2">Uncharacterized protein</fullName>
    </submittedName>
</protein>
<keyword evidence="1" id="KW-1133">Transmembrane helix</keyword>
<organism evidence="2 3">
    <name type="scientific">Desulforapulum autotrophicum (strain ATCC 43914 / DSM 3382 / VKM B-1955 / HRM2)</name>
    <name type="common">Desulfobacterium autotrophicum</name>
    <dbReference type="NCBI Taxonomy" id="177437"/>
    <lineage>
        <taxon>Bacteria</taxon>
        <taxon>Pseudomonadati</taxon>
        <taxon>Thermodesulfobacteriota</taxon>
        <taxon>Desulfobacteria</taxon>
        <taxon>Desulfobacterales</taxon>
        <taxon>Desulfobacteraceae</taxon>
        <taxon>Desulforapulum</taxon>
    </lineage>
</organism>
<keyword evidence="1" id="KW-0812">Transmembrane</keyword>
<dbReference type="STRING" id="177437.HRM2_39730"/>
<evidence type="ECO:0000313" key="2">
    <source>
        <dbReference type="EMBL" id="ACN17031.1"/>
    </source>
</evidence>